<accession>A0AC60NWF5</accession>
<name>A0AC60NWF5_IXOPE</name>
<reference evidence="1 2" key="1">
    <citation type="journal article" date="2020" name="Cell">
        <title>Large-Scale Comparative Analyses of Tick Genomes Elucidate Their Genetic Diversity and Vector Capacities.</title>
        <authorList>
            <consortium name="Tick Genome and Microbiome Consortium (TIGMIC)"/>
            <person name="Jia N."/>
            <person name="Wang J."/>
            <person name="Shi W."/>
            <person name="Du L."/>
            <person name="Sun Y."/>
            <person name="Zhan W."/>
            <person name="Jiang J.F."/>
            <person name="Wang Q."/>
            <person name="Zhang B."/>
            <person name="Ji P."/>
            <person name="Bell-Sakyi L."/>
            <person name="Cui X.M."/>
            <person name="Yuan T.T."/>
            <person name="Jiang B.G."/>
            <person name="Yang W.F."/>
            <person name="Lam T.T."/>
            <person name="Chang Q.C."/>
            <person name="Ding S.J."/>
            <person name="Wang X.J."/>
            <person name="Zhu J.G."/>
            <person name="Ruan X.D."/>
            <person name="Zhao L."/>
            <person name="Wei J.T."/>
            <person name="Ye R.Z."/>
            <person name="Que T.C."/>
            <person name="Du C.H."/>
            <person name="Zhou Y.H."/>
            <person name="Cheng J.X."/>
            <person name="Dai P.F."/>
            <person name="Guo W.B."/>
            <person name="Han X.H."/>
            <person name="Huang E.J."/>
            <person name="Li L.F."/>
            <person name="Wei W."/>
            <person name="Gao Y.C."/>
            <person name="Liu J.Z."/>
            <person name="Shao H.Z."/>
            <person name="Wang X."/>
            <person name="Wang C.C."/>
            <person name="Yang T.C."/>
            <person name="Huo Q.B."/>
            <person name="Li W."/>
            <person name="Chen H.Y."/>
            <person name="Chen S.E."/>
            <person name="Zhou L.G."/>
            <person name="Ni X.B."/>
            <person name="Tian J.H."/>
            <person name="Sheng Y."/>
            <person name="Liu T."/>
            <person name="Pan Y.S."/>
            <person name="Xia L.Y."/>
            <person name="Li J."/>
            <person name="Zhao F."/>
            <person name="Cao W.C."/>
        </authorList>
    </citation>
    <scope>NUCLEOTIDE SEQUENCE [LARGE SCALE GENOMIC DNA]</scope>
    <source>
        <strain evidence="1">Iper-2018</strain>
    </source>
</reference>
<keyword evidence="2" id="KW-1185">Reference proteome</keyword>
<sequence length="577" mass="62155">MEPPSTPSCFPHTAWSFSAHFEALATSEAAVGRTTLATHPVLRDIPRVPPVTGAQLYKPPIAKKMHSALRRTETESTTGLNGFPTESYITFREEGETPVTQARRRPITSLNGSYKLLASMLAQRLHDILPDMLSKRQTCSVVGRSVQTRPSLTRDVLYFTNDRFTMGFTASLDQAMFDQVEHFGRVRPSSPRSTPSGCLQRALVSSRFSSPLPAAAVAKILGVTYSASGISSEIWTRLQARDILTSVDWTRGYALPTAERSHEERPKLIRDRLATLRRAPDVTPGSAGSTSGAVSPVRPPLRRVPRTPSPPSEVRASASALPRPRDGEETAARRSGEERGEGVVRRVAMETCCVESLTVQPPARPPPGAMLAGWDPIPVGTRSDRRDGNAPRAQTPGLGPLPGTLPPHHPSPRASGGYPRKPSLSPDVVWVERSERSLSSGSEGVAGCVFGVDRGPEQPRGFRRGPGGVGKPVARRTARSRRRYFYGVLPGSRPDGRRCQRSCRPSAPTTRGTREVVGQVASCAAALLRASHGARSESIACAPRSPRSPHPAPGRPTRASGQVPNLSPNCRPGGCVR</sequence>
<comment type="caution">
    <text evidence="1">The sequence shown here is derived from an EMBL/GenBank/DDBJ whole genome shotgun (WGS) entry which is preliminary data.</text>
</comment>
<dbReference type="Proteomes" id="UP000805193">
    <property type="component" value="Unassembled WGS sequence"/>
</dbReference>
<organism evidence="1 2">
    <name type="scientific">Ixodes persulcatus</name>
    <name type="common">Taiga tick</name>
    <dbReference type="NCBI Taxonomy" id="34615"/>
    <lineage>
        <taxon>Eukaryota</taxon>
        <taxon>Metazoa</taxon>
        <taxon>Ecdysozoa</taxon>
        <taxon>Arthropoda</taxon>
        <taxon>Chelicerata</taxon>
        <taxon>Arachnida</taxon>
        <taxon>Acari</taxon>
        <taxon>Parasitiformes</taxon>
        <taxon>Ixodida</taxon>
        <taxon>Ixodoidea</taxon>
        <taxon>Ixodidae</taxon>
        <taxon>Ixodinae</taxon>
        <taxon>Ixodes</taxon>
    </lineage>
</organism>
<gene>
    <name evidence="1" type="ORF">HPB47_011472</name>
</gene>
<protein>
    <submittedName>
        <fullName evidence="1">Uncharacterized protein</fullName>
    </submittedName>
</protein>
<evidence type="ECO:0000313" key="1">
    <source>
        <dbReference type="EMBL" id="KAG0411410.1"/>
    </source>
</evidence>
<evidence type="ECO:0000313" key="2">
    <source>
        <dbReference type="Proteomes" id="UP000805193"/>
    </source>
</evidence>
<dbReference type="EMBL" id="JABSTQ010011434">
    <property type="protein sequence ID" value="KAG0411410.1"/>
    <property type="molecule type" value="Genomic_DNA"/>
</dbReference>
<proteinExistence type="predicted"/>